<evidence type="ECO:0000313" key="2">
    <source>
        <dbReference type="EMBL" id="MFJ4084857.1"/>
    </source>
</evidence>
<keyword evidence="3" id="KW-1185">Reference proteome</keyword>
<sequence>MSRLSDPTGMRVNRRPKFVSIDSKTVRDTSISYRALGLLGYLLDQKEGWQVRSDQLSKGEGREGRGAVRTALRQLAEHGYYRLERRRLRNGKCVMGTAISEYPIEQWIQDHEIFSTASDPAVPVVEQEDGTFLVEYPDGTFGSDGFEPDPPLGEEEPPADPEPEDDEESAAAAEEPPAEPEKPADRPRRTRRTPEQKAADDEKKAAEKKRKDEEKAALDKAAEAVAKWWWDDAEKHLGKYVGRTNGYMAMRGMVTKALEAGYTQRQCADALRHARKHLPSAQQWQTALGVVTNHIIPSQPTGRIPYSDKATWGDHSDAPTSTPGDNPAPTADDSDNATFGVIARP</sequence>
<feature type="compositionally biased region" description="Basic and acidic residues" evidence="1">
    <location>
        <begin position="179"/>
        <end position="216"/>
    </location>
</feature>
<comment type="caution">
    <text evidence="2">The sequence shown here is derived from an EMBL/GenBank/DDBJ whole genome shotgun (WGS) entry which is preliminary data.</text>
</comment>
<organism evidence="2 3">
    <name type="scientific">Streptomyces iakyrus</name>
    <dbReference type="NCBI Taxonomy" id="68219"/>
    <lineage>
        <taxon>Bacteria</taxon>
        <taxon>Bacillati</taxon>
        <taxon>Actinomycetota</taxon>
        <taxon>Actinomycetes</taxon>
        <taxon>Kitasatosporales</taxon>
        <taxon>Streptomycetaceae</taxon>
        <taxon>Streptomyces</taxon>
    </lineage>
</organism>
<dbReference type="Proteomes" id="UP001617511">
    <property type="component" value="Unassembled WGS sequence"/>
</dbReference>
<name>A0ABW8FRZ7_9ACTN</name>
<evidence type="ECO:0000313" key="3">
    <source>
        <dbReference type="Proteomes" id="UP001617511"/>
    </source>
</evidence>
<accession>A0ABW8FRZ7</accession>
<feature type="region of interest" description="Disordered" evidence="1">
    <location>
        <begin position="134"/>
        <end position="216"/>
    </location>
</feature>
<gene>
    <name evidence="2" type="ORF">ACIP2Z_38690</name>
</gene>
<dbReference type="RefSeq" id="WP_402076209.1">
    <property type="nucleotide sequence ID" value="NZ_JBIVGG010000022.1"/>
</dbReference>
<feature type="compositionally biased region" description="Acidic residues" evidence="1">
    <location>
        <begin position="152"/>
        <end position="169"/>
    </location>
</feature>
<protein>
    <submittedName>
        <fullName evidence="2">Uncharacterized protein</fullName>
    </submittedName>
</protein>
<proteinExistence type="predicted"/>
<feature type="region of interest" description="Disordered" evidence="1">
    <location>
        <begin position="298"/>
        <end position="345"/>
    </location>
</feature>
<dbReference type="EMBL" id="JBIVGG010000022">
    <property type="protein sequence ID" value="MFJ4084857.1"/>
    <property type="molecule type" value="Genomic_DNA"/>
</dbReference>
<reference evidence="2 3" key="1">
    <citation type="submission" date="2024-10" db="EMBL/GenBank/DDBJ databases">
        <title>The Natural Products Discovery Center: Release of the First 8490 Sequenced Strains for Exploring Actinobacteria Biosynthetic Diversity.</title>
        <authorList>
            <person name="Kalkreuter E."/>
            <person name="Kautsar S.A."/>
            <person name="Yang D."/>
            <person name="Bader C.D."/>
            <person name="Teijaro C.N."/>
            <person name="Fluegel L."/>
            <person name="Davis C.M."/>
            <person name="Simpson J.R."/>
            <person name="Lauterbach L."/>
            <person name="Steele A.D."/>
            <person name="Gui C."/>
            <person name="Meng S."/>
            <person name="Li G."/>
            <person name="Viehrig K."/>
            <person name="Ye F."/>
            <person name="Su P."/>
            <person name="Kiefer A.F."/>
            <person name="Nichols A."/>
            <person name="Cepeda A.J."/>
            <person name="Yan W."/>
            <person name="Fan B."/>
            <person name="Jiang Y."/>
            <person name="Adhikari A."/>
            <person name="Zheng C.-J."/>
            <person name="Schuster L."/>
            <person name="Cowan T.M."/>
            <person name="Smanski M.J."/>
            <person name="Chevrette M.G."/>
            <person name="De Carvalho L.P.S."/>
            <person name="Shen B."/>
        </authorList>
    </citation>
    <scope>NUCLEOTIDE SEQUENCE [LARGE SCALE GENOMIC DNA]</scope>
    <source>
        <strain evidence="2 3">NPDC089932</strain>
    </source>
</reference>
<evidence type="ECO:0000256" key="1">
    <source>
        <dbReference type="SAM" id="MobiDB-lite"/>
    </source>
</evidence>